<keyword evidence="2" id="KW-0812">Transmembrane</keyword>
<name>A0DXU2_PARTE</name>
<dbReference type="GeneID" id="5041041"/>
<dbReference type="KEGG" id="ptm:GSPATT00021483001"/>
<reference evidence="3 4" key="1">
    <citation type="journal article" date="2006" name="Nature">
        <title>Global trends of whole-genome duplications revealed by the ciliate Paramecium tetraurelia.</title>
        <authorList>
            <consortium name="Genoscope"/>
            <person name="Aury J.-M."/>
            <person name="Jaillon O."/>
            <person name="Duret L."/>
            <person name="Noel B."/>
            <person name="Jubin C."/>
            <person name="Porcel B.M."/>
            <person name="Segurens B."/>
            <person name="Daubin V."/>
            <person name="Anthouard V."/>
            <person name="Aiach N."/>
            <person name="Arnaiz O."/>
            <person name="Billaut A."/>
            <person name="Beisson J."/>
            <person name="Blanc I."/>
            <person name="Bouhouche K."/>
            <person name="Camara F."/>
            <person name="Duharcourt S."/>
            <person name="Guigo R."/>
            <person name="Gogendeau D."/>
            <person name="Katinka M."/>
            <person name="Keller A.-M."/>
            <person name="Kissmehl R."/>
            <person name="Klotz C."/>
            <person name="Koll F."/>
            <person name="Le Moue A."/>
            <person name="Lepere C."/>
            <person name="Malinsky S."/>
            <person name="Nowacki M."/>
            <person name="Nowak J.K."/>
            <person name="Plattner H."/>
            <person name="Poulain J."/>
            <person name="Ruiz F."/>
            <person name="Serrano V."/>
            <person name="Zagulski M."/>
            <person name="Dessen P."/>
            <person name="Betermier M."/>
            <person name="Weissenbach J."/>
            <person name="Scarpelli C."/>
            <person name="Schachter V."/>
            <person name="Sperling L."/>
            <person name="Meyer E."/>
            <person name="Cohen J."/>
            <person name="Wincker P."/>
        </authorList>
    </citation>
    <scope>NUCLEOTIDE SEQUENCE [LARGE SCALE GENOMIC DNA]</scope>
    <source>
        <strain evidence="3 4">Stock d4-2</strain>
    </source>
</reference>
<dbReference type="Proteomes" id="UP000000600">
    <property type="component" value="Unassembled WGS sequence"/>
</dbReference>
<protein>
    <submittedName>
        <fullName evidence="3">Uncharacterized protein</fullName>
    </submittedName>
</protein>
<keyword evidence="2" id="KW-1133">Transmembrane helix</keyword>
<sequence length="362" mass="41764">MTESIQFRGPLEVEGPGIHSINLDDLDDDDNYMRPGIETTGLQNRKQKDQPKKRSLQFAVICFFAGLLYFYFTYEQPITLQTEFATKTTFGCNRQHHWTKKGCELNPIGCNLSVEQASSCVVCEPTHHLSLQGICIEECKESNGQFCTSKNNTKISNIYKPKTNSYSYFEIPYILIHHQDSAGLLYVSDVELFQLEPFLSLNYTVVKFEDYFLLNNEELHPAFKQFQNFIEKTLLNGLSINKTYVAYKDKSQGLLSYLNSQNITDHIFLVQPTVLEANQFYDEIYDVQSYDQLIANRTFNVTVLHTGSVPDELKCKKNRLMPELDNLDEKDNSNESETTIEEEVDCFKIEESQIIEKIVHPN</sequence>
<evidence type="ECO:0000256" key="1">
    <source>
        <dbReference type="SAM" id="MobiDB-lite"/>
    </source>
</evidence>
<keyword evidence="4" id="KW-1185">Reference proteome</keyword>
<dbReference type="OrthoDB" id="293255at2759"/>
<feature type="transmembrane region" description="Helical" evidence="2">
    <location>
        <begin position="55"/>
        <end position="72"/>
    </location>
</feature>
<evidence type="ECO:0000313" key="3">
    <source>
        <dbReference type="EMBL" id="CAK87859.1"/>
    </source>
</evidence>
<dbReference type="InParanoid" id="A0DXU2"/>
<gene>
    <name evidence="3" type="ORF">GSPATT00021483001</name>
</gene>
<dbReference type="RefSeq" id="XP_001455256.1">
    <property type="nucleotide sequence ID" value="XM_001455219.1"/>
</dbReference>
<feature type="region of interest" description="Disordered" evidence="1">
    <location>
        <begin position="1"/>
        <end position="20"/>
    </location>
</feature>
<dbReference type="OMA" id="ICIEECK"/>
<keyword evidence="2" id="KW-0472">Membrane</keyword>
<evidence type="ECO:0000256" key="2">
    <source>
        <dbReference type="SAM" id="Phobius"/>
    </source>
</evidence>
<organism evidence="3 4">
    <name type="scientific">Paramecium tetraurelia</name>
    <dbReference type="NCBI Taxonomy" id="5888"/>
    <lineage>
        <taxon>Eukaryota</taxon>
        <taxon>Sar</taxon>
        <taxon>Alveolata</taxon>
        <taxon>Ciliophora</taxon>
        <taxon>Intramacronucleata</taxon>
        <taxon>Oligohymenophorea</taxon>
        <taxon>Peniculida</taxon>
        <taxon>Parameciidae</taxon>
        <taxon>Paramecium</taxon>
    </lineage>
</organism>
<dbReference type="HOGENOM" id="CLU_766091_0_0_1"/>
<accession>A0DXU2</accession>
<proteinExistence type="predicted"/>
<dbReference type="AlphaFoldDB" id="A0DXU2"/>
<dbReference type="EMBL" id="CT868640">
    <property type="protein sequence ID" value="CAK87859.1"/>
    <property type="molecule type" value="Genomic_DNA"/>
</dbReference>
<evidence type="ECO:0000313" key="4">
    <source>
        <dbReference type="Proteomes" id="UP000000600"/>
    </source>
</evidence>